<evidence type="ECO:0000259" key="2">
    <source>
        <dbReference type="Pfam" id="PF23003"/>
    </source>
</evidence>
<name>A0A7I5EC76_HAECO</name>
<feature type="chain" id="PRO_5029724933" evidence="1">
    <location>
        <begin position="16"/>
        <end position="307"/>
    </location>
</feature>
<dbReference type="InterPro" id="IPR040282">
    <property type="entry name" value="Mig-18-like"/>
</dbReference>
<organism evidence="3 4">
    <name type="scientific">Haemonchus contortus</name>
    <name type="common">Barber pole worm</name>
    <dbReference type="NCBI Taxonomy" id="6289"/>
    <lineage>
        <taxon>Eukaryota</taxon>
        <taxon>Metazoa</taxon>
        <taxon>Ecdysozoa</taxon>
        <taxon>Nematoda</taxon>
        <taxon>Chromadorea</taxon>
        <taxon>Rhabditida</taxon>
        <taxon>Rhabditina</taxon>
        <taxon>Rhabditomorpha</taxon>
        <taxon>Strongyloidea</taxon>
        <taxon>Trichostrongylidae</taxon>
        <taxon>Haemonchus</taxon>
    </lineage>
</organism>
<evidence type="ECO:0000313" key="4">
    <source>
        <dbReference type="WBParaSite" id="HCON_00135185-00001"/>
    </source>
</evidence>
<dbReference type="PANTHER" id="PTHR35572">
    <property type="entry name" value="PROTEIN CBG04538-RELATED"/>
    <property type="match status" value="1"/>
</dbReference>
<keyword evidence="1" id="KW-0732">Signal</keyword>
<sequence length="307" mass="34356">MLFAIVLTIFTATMACQYKGEKYKDGDTWVVRSTFVMKCKINRDGSWSTKVIGCRTSNGVIVEPGRTLSEGDTTYECTAKSDGRVEIKRTYQLSRKQISCEGHAVGESWVSQHNFHKTCTESGARITECLTDAGIPVPINQHLVLSGIKYTCTRFSNGTVIINREGLPSPATFKNNLKPVEVLGPMWKSFRSLGSLLLPEEQSDKRRQEIAVAPVALQLDQPTTNVTASVKCISGGKTYHPEETWISEKKFTKKCTPDGSIVILNCLLDDNKSTININTELKVGKKTYKCYRKENDERVYFEISTEE</sequence>
<feature type="domain" description="Abnormal cell migration protein 18-like fibronectin type I" evidence="2">
    <location>
        <begin position="230"/>
        <end position="297"/>
    </location>
</feature>
<dbReference type="AlphaFoldDB" id="A0A7I5EC76"/>
<dbReference type="PANTHER" id="PTHR35572:SF6">
    <property type="entry name" value="IG-LIKE DOMAIN-CONTAINING PROTEIN"/>
    <property type="match status" value="1"/>
</dbReference>
<evidence type="ECO:0000256" key="1">
    <source>
        <dbReference type="SAM" id="SignalP"/>
    </source>
</evidence>
<protein>
    <submittedName>
        <fullName evidence="4">Ig-like domain-containing protein</fullName>
    </submittedName>
</protein>
<reference evidence="4" key="1">
    <citation type="submission" date="2020-12" db="UniProtKB">
        <authorList>
            <consortium name="WormBaseParasite"/>
        </authorList>
    </citation>
    <scope>IDENTIFICATION</scope>
    <source>
        <strain evidence="4">MHco3</strain>
    </source>
</reference>
<dbReference type="Proteomes" id="UP000025227">
    <property type="component" value="Unplaced"/>
</dbReference>
<feature type="domain" description="Abnormal cell migration protein 18-like fibronectin type I" evidence="2">
    <location>
        <begin position="103"/>
        <end position="159"/>
    </location>
</feature>
<dbReference type="InterPro" id="IPR055119">
    <property type="entry name" value="Mig18_Fn1"/>
</dbReference>
<dbReference type="OrthoDB" id="5775142at2759"/>
<feature type="domain" description="Abnormal cell migration protein 18-like fibronectin type I" evidence="2">
    <location>
        <begin position="15"/>
        <end position="84"/>
    </location>
</feature>
<dbReference type="Pfam" id="PF23003">
    <property type="entry name" value="Fn1_2"/>
    <property type="match status" value="3"/>
</dbReference>
<feature type="signal peptide" evidence="1">
    <location>
        <begin position="1"/>
        <end position="15"/>
    </location>
</feature>
<accession>A0A7I5EC76</accession>
<proteinExistence type="predicted"/>
<evidence type="ECO:0000313" key="3">
    <source>
        <dbReference type="Proteomes" id="UP000025227"/>
    </source>
</evidence>
<keyword evidence="3" id="KW-1185">Reference proteome</keyword>
<dbReference type="WBParaSite" id="HCON_00135185-00001">
    <property type="protein sequence ID" value="HCON_00135185-00001"/>
    <property type="gene ID" value="HCON_00135185"/>
</dbReference>